<dbReference type="EMBL" id="GG657899">
    <property type="protein sequence ID" value="EEF79598.1"/>
    <property type="molecule type" value="Genomic_DNA"/>
</dbReference>
<sequence length="59" mass="6932">MSENITLTEWAEELDFVTQLVLRLPELGIKPSYLTTLSLTDLIRHRRFLLRKLEEKGGF</sequence>
<name>C0N6F8_9GAMM</name>
<evidence type="ECO:0000313" key="2">
    <source>
        <dbReference type="Proteomes" id="UP000004679"/>
    </source>
</evidence>
<keyword evidence="2" id="KW-1185">Reference proteome</keyword>
<accession>C0N6F8</accession>
<dbReference type="Proteomes" id="UP000004679">
    <property type="component" value="Unassembled WGS sequence"/>
</dbReference>
<dbReference type="AlphaFoldDB" id="C0N6F8"/>
<reference evidence="1 2" key="1">
    <citation type="journal article" date="2011" name="J. Bacteriol.">
        <title>Draft genome sequence of the chemolithoheterotrophic, halophilic methylotroph Methylophaga thiooxydans DMS010.</title>
        <authorList>
            <person name="Boden R."/>
            <person name="Ferriera S."/>
            <person name="Johnson J."/>
            <person name="Kelly D.P."/>
            <person name="Murrell J.C."/>
            <person name="Schafer H."/>
        </authorList>
    </citation>
    <scope>NUCLEOTIDE SEQUENCE [LARGE SCALE GENOMIC DNA]</scope>
    <source>
        <strain evidence="1 2">DMS010</strain>
    </source>
</reference>
<dbReference type="HOGENOM" id="CLU_2955312_0_0_6"/>
<proteinExistence type="predicted"/>
<dbReference type="RefSeq" id="WP_008291690.1">
    <property type="nucleotide sequence ID" value="NZ_GG657899.1"/>
</dbReference>
<evidence type="ECO:0000313" key="1">
    <source>
        <dbReference type="EMBL" id="EEF79598.1"/>
    </source>
</evidence>
<protein>
    <submittedName>
        <fullName evidence="1">Uncharacterized protein</fullName>
    </submittedName>
</protein>
<organism evidence="1 2">
    <name type="scientific">Methylophaga thiooxydans DMS010</name>
    <dbReference type="NCBI Taxonomy" id="637616"/>
    <lineage>
        <taxon>Bacteria</taxon>
        <taxon>Pseudomonadati</taxon>
        <taxon>Pseudomonadota</taxon>
        <taxon>Gammaproteobacteria</taxon>
        <taxon>Thiotrichales</taxon>
        <taxon>Piscirickettsiaceae</taxon>
        <taxon>Methylophaga</taxon>
    </lineage>
</organism>
<gene>
    <name evidence="1" type="ORF">MDMS009_2185</name>
</gene>